<organism evidence="1 2">
    <name type="scientific">Platanthera guangdongensis</name>
    <dbReference type="NCBI Taxonomy" id="2320717"/>
    <lineage>
        <taxon>Eukaryota</taxon>
        <taxon>Viridiplantae</taxon>
        <taxon>Streptophyta</taxon>
        <taxon>Embryophyta</taxon>
        <taxon>Tracheophyta</taxon>
        <taxon>Spermatophyta</taxon>
        <taxon>Magnoliopsida</taxon>
        <taxon>Liliopsida</taxon>
        <taxon>Asparagales</taxon>
        <taxon>Orchidaceae</taxon>
        <taxon>Orchidoideae</taxon>
        <taxon>Orchideae</taxon>
        <taxon>Orchidinae</taxon>
        <taxon>Platanthera</taxon>
    </lineage>
</organism>
<keyword evidence="2" id="KW-1185">Reference proteome</keyword>
<protein>
    <submittedName>
        <fullName evidence="1">Uncharacterized protein</fullName>
    </submittedName>
</protein>
<proteinExistence type="predicted"/>
<reference evidence="1 2" key="1">
    <citation type="journal article" date="2022" name="Nat. Plants">
        <title>Genomes of leafy and leafless Platanthera orchids illuminate the evolution of mycoheterotrophy.</title>
        <authorList>
            <person name="Li M.H."/>
            <person name="Liu K.W."/>
            <person name="Li Z."/>
            <person name="Lu H.C."/>
            <person name="Ye Q.L."/>
            <person name="Zhang D."/>
            <person name="Wang J.Y."/>
            <person name="Li Y.F."/>
            <person name="Zhong Z.M."/>
            <person name="Liu X."/>
            <person name="Yu X."/>
            <person name="Liu D.K."/>
            <person name="Tu X.D."/>
            <person name="Liu B."/>
            <person name="Hao Y."/>
            <person name="Liao X.Y."/>
            <person name="Jiang Y.T."/>
            <person name="Sun W.H."/>
            <person name="Chen J."/>
            <person name="Chen Y.Q."/>
            <person name="Ai Y."/>
            <person name="Zhai J.W."/>
            <person name="Wu S.S."/>
            <person name="Zhou Z."/>
            <person name="Hsiao Y.Y."/>
            <person name="Wu W.L."/>
            <person name="Chen Y.Y."/>
            <person name="Lin Y.F."/>
            <person name="Hsu J.L."/>
            <person name="Li C.Y."/>
            <person name="Wang Z.W."/>
            <person name="Zhao X."/>
            <person name="Zhong W.Y."/>
            <person name="Ma X.K."/>
            <person name="Ma L."/>
            <person name="Huang J."/>
            <person name="Chen G.Z."/>
            <person name="Huang M.Z."/>
            <person name="Huang L."/>
            <person name="Peng D.H."/>
            <person name="Luo Y.B."/>
            <person name="Zou S.Q."/>
            <person name="Chen S.P."/>
            <person name="Lan S."/>
            <person name="Tsai W.C."/>
            <person name="Van de Peer Y."/>
            <person name="Liu Z.J."/>
        </authorList>
    </citation>
    <scope>NUCLEOTIDE SEQUENCE [LARGE SCALE GENOMIC DNA]</scope>
    <source>
        <strain evidence="1">Lor288</strain>
    </source>
</reference>
<accession>A0ABR2LEU2</accession>
<sequence length="154" mass="17239">MPLAKNSYTFPRQSPRRKLYLLKSASFNSPSPQSLTSTLASTAPPLSRPQVLLCHSFFAQHHDHSYSVAAIPKLIPVGSSSIVVAISRPQSQKAILAYNSVPDEWARQGKTQLNSTIPADMKRFLSWMACLRITKEKWIQTMKAKPLPVQLEHN</sequence>
<name>A0ABR2LEU2_9ASPA</name>
<comment type="caution">
    <text evidence="1">The sequence shown here is derived from an EMBL/GenBank/DDBJ whole genome shotgun (WGS) entry which is preliminary data.</text>
</comment>
<gene>
    <name evidence="1" type="ORF">KSP40_PGU003740</name>
</gene>
<dbReference type="Proteomes" id="UP001412067">
    <property type="component" value="Unassembled WGS sequence"/>
</dbReference>
<evidence type="ECO:0000313" key="2">
    <source>
        <dbReference type="Proteomes" id="UP001412067"/>
    </source>
</evidence>
<dbReference type="EMBL" id="JBBWWR010000020">
    <property type="protein sequence ID" value="KAK8939500.1"/>
    <property type="molecule type" value="Genomic_DNA"/>
</dbReference>
<evidence type="ECO:0000313" key="1">
    <source>
        <dbReference type="EMBL" id="KAK8939500.1"/>
    </source>
</evidence>